<protein>
    <recommendedName>
        <fullName evidence="10">L(+)-tartrate dehydratase subunit alpha</fullName>
        <ecNumber evidence="9">4.2.1.32</ecNumber>
    </recommendedName>
</protein>
<dbReference type="RefSeq" id="WP_205102256.1">
    <property type="nucleotide sequence ID" value="NZ_JACJJC010000005.1"/>
</dbReference>
<evidence type="ECO:0000256" key="9">
    <source>
        <dbReference type="ARBA" id="ARBA00039027"/>
    </source>
</evidence>
<keyword evidence="5" id="KW-0479">Metal-binding</keyword>
<organism evidence="13 14">
    <name type="scientific">Sutterella massiliensis</name>
    <dbReference type="NCBI Taxonomy" id="1816689"/>
    <lineage>
        <taxon>Bacteria</taxon>
        <taxon>Pseudomonadati</taxon>
        <taxon>Pseudomonadota</taxon>
        <taxon>Betaproteobacteria</taxon>
        <taxon>Burkholderiales</taxon>
        <taxon>Sutterellaceae</taxon>
        <taxon>Sutterella</taxon>
    </lineage>
</organism>
<keyword evidence="6" id="KW-0408">Iron</keyword>
<evidence type="ECO:0000313" key="13">
    <source>
        <dbReference type="EMBL" id="MBM6703787.1"/>
    </source>
</evidence>
<comment type="cofactor">
    <cofactor evidence="1">
        <name>iron-sulfur cluster</name>
        <dbReference type="ChEBI" id="CHEBI:30408"/>
    </cofactor>
</comment>
<dbReference type="PANTHER" id="PTHR30389:SF19">
    <property type="entry name" value="L(+)-TARTRATE DEHYDRATASE SUBUNIT ALPHA"/>
    <property type="match status" value="1"/>
</dbReference>
<evidence type="ECO:0000256" key="1">
    <source>
        <dbReference type="ARBA" id="ARBA00001915"/>
    </source>
</evidence>
<dbReference type="EMBL" id="JACJJC010000005">
    <property type="protein sequence ID" value="MBM6703787.1"/>
    <property type="molecule type" value="Genomic_DNA"/>
</dbReference>
<dbReference type="PANTHER" id="PTHR30389">
    <property type="entry name" value="FUMARATE HYDRATASE-RELATED"/>
    <property type="match status" value="1"/>
</dbReference>
<evidence type="ECO:0000256" key="2">
    <source>
        <dbReference type="ARBA" id="ARBA00008876"/>
    </source>
</evidence>
<evidence type="ECO:0000256" key="8">
    <source>
        <dbReference type="ARBA" id="ARBA00023239"/>
    </source>
</evidence>
<dbReference type="NCBIfam" id="TIGR00722">
    <property type="entry name" value="ttdA_fumA_fumB"/>
    <property type="match status" value="1"/>
</dbReference>
<dbReference type="NCBIfam" id="NF006084">
    <property type="entry name" value="PRK08230.1"/>
    <property type="match status" value="1"/>
</dbReference>
<evidence type="ECO:0000256" key="6">
    <source>
        <dbReference type="ARBA" id="ARBA00023004"/>
    </source>
</evidence>
<evidence type="ECO:0000256" key="7">
    <source>
        <dbReference type="ARBA" id="ARBA00023014"/>
    </source>
</evidence>
<sequence>MSDQAQLVERFTDVMAKFTAFFGKRLPDDVYEKLEEMRRVQKSELAELIYDAMFTDLDMAKARNVPFCQDTGVIQYHIELGADFPIRNELEACLKEAVRRATKAAPLRHNAVQIFDERNTGDNTGHRIPWIDLEIVPNSTDAVIYAYMAGGGCSLPGAAKVLMPVEGYEAVVQFIFDTICERGVNACPPLLVGVGIAGSVEVAATLSKRALMRPVGSHNSNARAAEFERMVEEGLNKINIGPGGLTGELSVMGVNVEQAARHPSCLAVGVSVGCWGHRRAAIRLHADMSYELLSHKGVEL</sequence>
<comment type="subunit">
    <text evidence="3">Tetramer of two alpha and two beta subunits.</text>
</comment>
<dbReference type="Proteomes" id="UP000715095">
    <property type="component" value="Unassembled WGS sequence"/>
</dbReference>
<evidence type="ECO:0000256" key="4">
    <source>
        <dbReference type="ARBA" id="ARBA00022485"/>
    </source>
</evidence>
<name>A0ABS2DR19_9BURK</name>
<evidence type="ECO:0000259" key="12">
    <source>
        <dbReference type="Pfam" id="PF05681"/>
    </source>
</evidence>
<keyword evidence="7" id="KW-0411">Iron-sulfur</keyword>
<evidence type="ECO:0000256" key="11">
    <source>
        <dbReference type="ARBA" id="ARBA00049253"/>
    </source>
</evidence>
<keyword evidence="14" id="KW-1185">Reference proteome</keyword>
<accession>A0ABS2DR19</accession>
<gene>
    <name evidence="13" type="primary">ttdA</name>
    <name evidence="13" type="ORF">H6A60_04705</name>
</gene>
<feature type="domain" description="Fe-S hydro-lyase tartrate dehydratase alpha-type catalytic" evidence="12">
    <location>
        <begin position="15"/>
        <end position="282"/>
    </location>
</feature>
<dbReference type="InterPro" id="IPR004646">
    <property type="entry name" value="Fe-S_hydro-lyase_TtdA-typ_cat"/>
</dbReference>
<evidence type="ECO:0000256" key="5">
    <source>
        <dbReference type="ARBA" id="ARBA00022723"/>
    </source>
</evidence>
<dbReference type="Pfam" id="PF05681">
    <property type="entry name" value="Fumerase"/>
    <property type="match status" value="1"/>
</dbReference>
<comment type="similarity">
    <text evidence="2">Belongs to the class-I fumarase family.</text>
</comment>
<dbReference type="EC" id="4.2.1.32" evidence="9"/>
<evidence type="ECO:0000256" key="3">
    <source>
        <dbReference type="ARBA" id="ARBA00011209"/>
    </source>
</evidence>
<comment type="catalytic activity">
    <reaction evidence="11">
        <text>(2R,3R)-tartrate = oxaloacetate + H2O</text>
        <dbReference type="Rhea" id="RHEA:15413"/>
        <dbReference type="ChEBI" id="CHEBI:15377"/>
        <dbReference type="ChEBI" id="CHEBI:16452"/>
        <dbReference type="ChEBI" id="CHEBI:30924"/>
        <dbReference type="EC" id="4.2.1.32"/>
    </reaction>
</comment>
<evidence type="ECO:0000256" key="10">
    <source>
        <dbReference type="ARBA" id="ARBA00040103"/>
    </source>
</evidence>
<comment type="caution">
    <text evidence="13">The sequence shown here is derived from an EMBL/GenBank/DDBJ whole genome shotgun (WGS) entry which is preliminary data.</text>
</comment>
<dbReference type="InterPro" id="IPR051208">
    <property type="entry name" value="Class-I_Fumarase/Tartrate_DH"/>
</dbReference>
<reference evidence="13 14" key="1">
    <citation type="journal article" date="2021" name="Sci. Rep.">
        <title>The distribution of antibiotic resistance genes in chicken gut microbiota commensals.</title>
        <authorList>
            <person name="Juricova H."/>
            <person name="Matiasovicova J."/>
            <person name="Kubasova T."/>
            <person name="Cejkova D."/>
            <person name="Rychlik I."/>
        </authorList>
    </citation>
    <scope>NUCLEOTIDE SEQUENCE [LARGE SCALE GENOMIC DNA]</scope>
    <source>
        <strain evidence="13 14">An829</strain>
    </source>
</reference>
<proteinExistence type="inferred from homology"/>
<keyword evidence="4" id="KW-0004">4Fe-4S</keyword>
<keyword evidence="8" id="KW-0456">Lyase</keyword>
<evidence type="ECO:0000313" key="14">
    <source>
        <dbReference type="Proteomes" id="UP000715095"/>
    </source>
</evidence>